<protein>
    <recommendedName>
        <fullName evidence="5">Sulfotransferase domain-containing protein</fullName>
    </recommendedName>
</protein>
<evidence type="ECO:0000256" key="2">
    <source>
        <dbReference type="PIRSR" id="PIRSR637359-2"/>
    </source>
</evidence>
<feature type="binding site" evidence="2">
    <location>
        <position position="213"/>
    </location>
    <ligand>
        <name>3'-phosphoadenylyl sulfate</name>
        <dbReference type="ChEBI" id="CHEBI:58339"/>
    </ligand>
</feature>
<feature type="binding site" evidence="2">
    <location>
        <position position="221"/>
    </location>
    <ligand>
        <name>3'-phosphoadenylyl sulfate</name>
        <dbReference type="ChEBI" id="CHEBI:58339"/>
    </ligand>
</feature>
<dbReference type="Pfam" id="PF13469">
    <property type="entry name" value="Sulfotransfer_3"/>
    <property type="match status" value="1"/>
</dbReference>
<evidence type="ECO:0000256" key="1">
    <source>
        <dbReference type="ARBA" id="ARBA00022679"/>
    </source>
</evidence>
<dbReference type="GO" id="GO:0008146">
    <property type="term" value="F:sulfotransferase activity"/>
    <property type="evidence" value="ECO:0007669"/>
    <property type="project" value="InterPro"/>
</dbReference>
<dbReference type="PANTHER" id="PTHR10605:SF56">
    <property type="entry name" value="BIFUNCTIONAL HEPARAN SULFATE N-DEACETYLASE_N-SULFOTRANSFERASE"/>
    <property type="match status" value="1"/>
</dbReference>
<feature type="chain" id="PRO_5030801558" description="Sulfotransferase domain-containing protein" evidence="3">
    <location>
        <begin position="22"/>
        <end position="378"/>
    </location>
</feature>
<keyword evidence="3" id="KW-0732">Signal</keyword>
<reference evidence="4" key="1">
    <citation type="submission" date="2021-01" db="EMBL/GenBank/DDBJ databases">
        <authorList>
            <person name="Corre E."/>
            <person name="Pelletier E."/>
            <person name="Niang G."/>
            <person name="Scheremetjew M."/>
            <person name="Finn R."/>
            <person name="Kale V."/>
            <person name="Holt S."/>
            <person name="Cochrane G."/>
            <person name="Meng A."/>
            <person name="Brown T."/>
            <person name="Cohen L."/>
        </authorList>
    </citation>
    <scope>NUCLEOTIDE SEQUENCE</scope>
    <source>
        <strain evidence="4">CCMP2877</strain>
    </source>
</reference>
<proteinExistence type="predicted"/>
<gene>
    <name evidence="4" type="ORF">PPAR1163_LOCUS15155</name>
</gene>
<dbReference type="InterPro" id="IPR037359">
    <property type="entry name" value="NST/OST"/>
</dbReference>
<dbReference type="SUPFAM" id="SSF52540">
    <property type="entry name" value="P-loop containing nucleoside triphosphate hydrolases"/>
    <property type="match status" value="1"/>
</dbReference>
<keyword evidence="1" id="KW-0808">Transferase</keyword>
<dbReference type="InterPro" id="IPR027417">
    <property type="entry name" value="P-loop_NTPase"/>
</dbReference>
<feature type="signal peptide" evidence="3">
    <location>
        <begin position="1"/>
        <end position="21"/>
    </location>
</feature>
<organism evidence="4">
    <name type="scientific">Phaeomonas parva</name>
    <dbReference type="NCBI Taxonomy" id="124430"/>
    <lineage>
        <taxon>Eukaryota</taxon>
        <taxon>Sar</taxon>
        <taxon>Stramenopiles</taxon>
        <taxon>Ochrophyta</taxon>
        <taxon>Pinguiophyceae</taxon>
        <taxon>Pinguiochrysidales</taxon>
        <taxon>Pinguiochrysidaceae</taxon>
        <taxon>Phaeomonas</taxon>
    </lineage>
</organism>
<dbReference type="Gene3D" id="3.40.50.300">
    <property type="entry name" value="P-loop containing nucleotide triphosphate hydrolases"/>
    <property type="match status" value="1"/>
</dbReference>
<dbReference type="EMBL" id="HBGJ01023654">
    <property type="protein sequence ID" value="CAD9256784.1"/>
    <property type="molecule type" value="Transcribed_RNA"/>
</dbReference>
<evidence type="ECO:0008006" key="5">
    <source>
        <dbReference type="Google" id="ProtNLM"/>
    </source>
</evidence>
<accession>A0A7S1U4F6</accession>
<evidence type="ECO:0000313" key="4">
    <source>
        <dbReference type="EMBL" id="CAD9256784.1"/>
    </source>
</evidence>
<sequence>MAPLLALSCVAGALLLVIALALWDSPRSSRGLRQPPPPQATARVTRKLPSLAAQSLREQHFPDVDAYITWANRNLDGEAQWTVPRFDDMDDESRRLPWFIVTGAPKAGTTFLRNVFNAGCDGKSGPTHEMHFWDGRLQEDFNHPKDHTPEDRRRATLSYYAKRIGHACPDDGVICHDFTPSYMAFLSTGDEHWAQMEDIAHYMPYLKAVAILRDPVERYKSEYGMNLHRQQKKWYGHTRGEMAAYLEECGGFDTSFPSITIMDRRCIMLYRGLYADHLEQWYETFGPERLCVMSSSRLKAKPLEAISELLSCLGVDINESCPDFAANAARSLDQVFARSGGIWTHDVFAEDDRDVLQAYYDRRNAALLDVMGDPSFSY</sequence>
<evidence type="ECO:0000256" key="3">
    <source>
        <dbReference type="SAM" id="SignalP"/>
    </source>
</evidence>
<dbReference type="AlphaFoldDB" id="A0A7S1U4F6"/>
<dbReference type="PANTHER" id="PTHR10605">
    <property type="entry name" value="HEPARAN SULFATE SULFOTRANSFERASE"/>
    <property type="match status" value="1"/>
</dbReference>
<name>A0A7S1U4F6_9STRA</name>